<protein>
    <recommendedName>
        <fullName evidence="2">Helicase-associated domain-containing protein</fullName>
    </recommendedName>
</protein>
<feature type="signal peptide" evidence="1">
    <location>
        <begin position="1"/>
        <end position="17"/>
    </location>
</feature>
<reference evidence="3 4" key="1">
    <citation type="journal article" date="2021" name="Sci. Rep.">
        <title>The genome of the diatom Chaetoceros tenuissimus carries an ancient integrated fragment of an extant virus.</title>
        <authorList>
            <person name="Hongo Y."/>
            <person name="Kimura K."/>
            <person name="Takaki Y."/>
            <person name="Yoshida Y."/>
            <person name="Baba S."/>
            <person name="Kobayashi G."/>
            <person name="Nagasaki K."/>
            <person name="Hano T."/>
            <person name="Tomaru Y."/>
        </authorList>
    </citation>
    <scope>NUCLEOTIDE SEQUENCE [LARGE SCALE GENOMIC DNA]</scope>
    <source>
        <strain evidence="3 4">NIES-3715</strain>
    </source>
</reference>
<keyword evidence="1" id="KW-0732">Signal</keyword>
<gene>
    <name evidence="3" type="ORF">CTEN210_16628</name>
</gene>
<dbReference type="EMBL" id="BLLK01000069">
    <property type="protein sequence ID" value="GFH60152.1"/>
    <property type="molecule type" value="Genomic_DNA"/>
</dbReference>
<feature type="domain" description="Helicase-associated" evidence="2">
    <location>
        <begin position="142"/>
        <end position="207"/>
    </location>
</feature>
<dbReference type="PANTHER" id="PTHR33418:SF1">
    <property type="entry name" value="HELICASE-ASSOCIATED DOMAIN-CONTAINING PROTEIN"/>
    <property type="match status" value="1"/>
</dbReference>
<dbReference type="Gene3D" id="6.10.140.530">
    <property type="match status" value="3"/>
</dbReference>
<sequence>MKRSLFQLSTLILVVDGFVPQRIQIHNRYDIDGDKNRINKLCFRKEDDSIENGQHILQMKELPEHICKKKMTKFDIAWNERYRELTDFFHENGHSDVPYSFENKKLSRWVTNQRQHLKCGKISQERIDLLEQLDFTWNPRCTWDARFRELKAFSSKHGHCNVPTDSAEYTDLSRFVAAQRHQYKLRQSFQKGSLTDERFEALQSINFTFETNYRYADRQDLRDWEKEFLELQRYYNERGTSVVPASHPSYSWSELQRNEYKKWQQKKNSLITKERIKLLNSIGFLWRSDDAEWYLNYQTMKEHYDVHGSIDLHEIDDISLRVGEWTEKQISLESTNGLDEKKKNLLQDIGIVFDTKKNVGVKNEDDGDDDSFKSYLREINIHDNLRRTHMKLRRKEAQKLVEHHAELLMAAYEKKSLWGMSDVSP</sequence>
<evidence type="ECO:0000256" key="1">
    <source>
        <dbReference type="SAM" id="SignalP"/>
    </source>
</evidence>
<evidence type="ECO:0000313" key="4">
    <source>
        <dbReference type="Proteomes" id="UP001054902"/>
    </source>
</evidence>
<dbReference type="PANTHER" id="PTHR33418">
    <property type="entry name" value="HELICASE-ASSOCIATED"/>
    <property type="match status" value="1"/>
</dbReference>
<dbReference type="Proteomes" id="UP001054902">
    <property type="component" value="Unassembled WGS sequence"/>
</dbReference>
<name>A0AAD3HDS7_9STRA</name>
<evidence type="ECO:0000313" key="3">
    <source>
        <dbReference type="EMBL" id="GFH60152.1"/>
    </source>
</evidence>
<feature type="domain" description="Helicase-associated" evidence="2">
    <location>
        <begin position="223"/>
        <end position="284"/>
    </location>
</feature>
<dbReference type="Pfam" id="PF03457">
    <property type="entry name" value="HA"/>
    <property type="match status" value="3"/>
</dbReference>
<dbReference type="AlphaFoldDB" id="A0AAD3HDS7"/>
<dbReference type="InterPro" id="IPR005114">
    <property type="entry name" value="Helicase_assoc"/>
</dbReference>
<keyword evidence="4" id="KW-1185">Reference proteome</keyword>
<feature type="chain" id="PRO_5041976958" description="Helicase-associated domain-containing protein" evidence="1">
    <location>
        <begin position="18"/>
        <end position="425"/>
    </location>
</feature>
<feature type="domain" description="Helicase-associated" evidence="2">
    <location>
        <begin position="75"/>
        <end position="135"/>
    </location>
</feature>
<proteinExistence type="predicted"/>
<accession>A0AAD3HDS7</accession>
<comment type="caution">
    <text evidence="3">The sequence shown here is derived from an EMBL/GenBank/DDBJ whole genome shotgun (WGS) entry which is preliminary data.</text>
</comment>
<organism evidence="3 4">
    <name type="scientific">Chaetoceros tenuissimus</name>
    <dbReference type="NCBI Taxonomy" id="426638"/>
    <lineage>
        <taxon>Eukaryota</taxon>
        <taxon>Sar</taxon>
        <taxon>Stramenopiles</taxon>
        <taxon>Ochrophyta</taxon>
        <taxon>Bacillariophyta</taxon>
        <taxon>Coscinodiscophyceae</taxon>
        <taxon>Chaetocerotophycidae</taxon>
        <taxon>Chaetocerotales</taxon>
        <taxon>Chaetocerotaceae</taxon>
        <taxon>Chaetoceros</taxon>
    </lineage>
</organism>
<evidence type="ECO:0000259" key="2">
    <source>
        <dbReference type="Pfam" id="PF03457"/>
    </source>
</evidence>